<dbReference type="EMBL" id="MU006258">
    <property type="protein sequence ID" value="KAF2818172.1"/>
    <property type="molecule type" value="Genomic_DNA"/>
</dbReference>
<keyword evidence="3" id="KW-1185">Reference proteome</keyword>
<dbReference type="Pfam" id="PF06687">
    <property type="entry name" value="SUR7"/>
    <property type="match status" value="1"/>
</dbReference>
<gene>
    <name evidence="2" type="ORF">CC86DRAFT_435150</name>
</gene>
<name>A0A6A6ZAQ9_9PLEO</name>
<keyword evidence="1" id="KW-0812">Transmembrane</keyword>
<dbReference type="AlphaFoldDB" id="A0A6A6ZAQ9"/>
<proteinExistence type="predicted"/>
<organism evidence="2 3">
    <name type="scientific">Ophiobolus disseminans</name>
    <dbReference type="NCBI Taxonomy" id="1469910"/>
    <lineage>
        <taxon>Eukaryota</taxon>
        <taxon>Fungi</taxon>
        <taxon>Dikarya</taxon>
        <taxon>Ascomycota</taxon>
        <taxon>Pezizomycotina</taxon>
        <taxon>Dothideomycetes</taxon>
        <taxon>Pleosporomycetidae</taxon>
        <taxon>Pleosporales</taxon>
        <taxon>Pleosporineae</taxon>
        <taxon>Phaeosphaeriaceae</taxon>
        <taxon>Ophiobolus</taxon>
    </lineage>
</organism>
<dbReference type="GO" id="GO:0005886">
    <property type="term" value="C:plasma membrane"/>
    <property type="evidence" value="ECO:0007669"/>
    <property type="project" value="InterPro"/>
</dbReference>
<keyword evidence="1" id="KW-1133">Transmembrane helix</keyword>
<feature type="transmembrane region" description="Helical" evidence="1">
    <location>
        <begin position="132"/>
        <end position="156"/>
    </location>
</feature>
<feature type="transmembrane region" description="Helical" evidence="1">
    <location>
        <begin position="168"/>
        <end position="192"/>
    </location>
</feature>
<feature type="transmembrane region" description="Helical" evidence="1">
    <location>
        <begin position="212"/>
        <end position="232"/>
    </location>
</feature>
<dbReference type="InterPro" id="IPR009571">
    <property type="entry name" value="SUR7/Rim9-like_fungi"/>
</dbReference>
<dbReference type="PANTHER" id="PTHR28019:SF3">
    <property type="entry name" value="INTEGRAL MEMBRANE PROTEIN (AFU_ORTHOLOGUE AFUA_6G07470)"/>
    <property type="match status" value="1"/>
</dbReference>
<dbReference type="GO" id="GO:0051285">
    <property type="term" value="C:cell cortex of cell tip"/>
    <property type="evidence" value="ECO:0007669"/>
    <property type="project" value="TreeGrafter"/>
</dbReference>
<dbReference type="InterPro" id="IPR052413">
    <property type="entry name" value="SUR7_domain"/>
</dbReference>
<reference evidence="2" key="1">
    <citation type="journal article" date="2020" name="Stud. Mycol.">
        <title>101 Dothideomycetes genomes: a test case for predicting lifestyles and emergence of pathogens.</title>
        <authorList>
            <person name="Haridas S."/>
            <person name="Albert R."/>
            <person name="Binder M."/>
            <person name="Bloem J."/>
            <person name="Labutti K."/>
            <person name="Salamov A."/>
            <person name="Andreopoulos B."/>
            <person name="Baker S."/>
            <person name="Barry K."/>
            <person name="Bills G."/>
            <person name="Bluhm B."/>
            <person name="Cannon C."/>
            <person name="Castanera R."/>
            <person name="Culley D."/>
            <person name="Daum C."/>
            <person name="Ezra D."/>
            <person name="Gonzalez J."/>
            <person name="Henrissat B."/>
            <person name="Kuo A."/>
            <person name="Liang C."/>
            <person name="Lipzen A."/>
            <person name="Lutzoni F."/>
            <person name="Magnuson J."/>
            <person name="Mondo S."/>
            <person name="Nolan M."/>
            <person name="Ohm R."/>
            <person name="Pangilinan J."/>
            <person name="Park H.-J."/>
            <person name="Ramirez L."/>
            <person name="Alfaro M."/>
            <person name="Sun H."/>
            <person name="Tritt A."/>
            <person name="Yoshinaga Y."/>
            <person name="Zwiers L.-H."/>
            <person name="Turgeon B."/>
            <person name="Goodwin S."/>
            <person name="Spatafora J."/>
            <person name="Crous P."/>
            <person name="Grigoriev I."/>
        </authorList>
    </citation>
    <scope>NUCLEOTIDE SEQUENCE</scope>
    <source>
        <strain evidence="2">CBS 113818</strain>
    </source>
</reference>
<keyword evidence="1" id="KW-0472">Membrane</keyword>
<protein>
    <recommendedName>
        <fullName evidence="4">Integral membrane protein-like protein</fullName>
    </recommendedName>
</protein>
<dbReference type="OrthoDB" id="4480814at2759"/>
<evidence type="ECO:0000313" key="3">
    <source>
        <dbReference type="Proteomes" id="UP000799424"/>
    </source>
</evidence>
<dbReference type="Proteomes" id="UP000799424">
    <property type="component" value="Unassembled WGS sequence"/>
</dbReference>
<evidence type="ECO:0000256" key="1">
    <source>
        <dbReference type="SAM" id="Phobius"/>
    </source>
</evidence>
<dbReference type="GO" id="GO:0031505">
    <property type="term" value="P:fungal-type cell wall organization"/>
    <property type="evidence" value="ECO:0007669"/>
    <property type="project" value="TreeGrafter"/>
</dbReference>
<evidence type="ECO:0008006" key="4">
    <source>
        <dbReference type="Google" id="ProtNLM"/>
    </source>
</evidence>
<evidence type="ECO:0000313" key="2">
    <source>
        <dbReference type="EMBL" id="KAF2818172.1"/>
    </source>
</evidence>
<dbReference type="PANTHER" id="PTHR28019">
    <property type="entry name" value="CELL MEMBRANE PROTEIN YLR413W-RELATED"/>
    <property type="match status" value="1"/>
</dbReference>
<sequence length="240" mass="25958">MGKAGRAVCLVAPMALTIASLICLVLVIVGQLSTNNKAPPTLAGRELYFLKADTSKSKNTGDEISIKDFYLVGLWSYCEGDNTSGIEETTYCSSPTTSFWFNPIDVWGLRNTSALNVHRDHLQKGLDAYRKVVGWMSCSFIVATILTAAEFVTSFFTCFTRKASMLTLILSVTSSIFAIVAATIATAAYGVLTGTFHTALASWNINVSMGKELLLVLWLGVALRVASGPFWLPTLCCCKP</sequence>
<accession>A0A6A6ZAQ9</accession>
<feature type="transmembrane region" description="Helical" evidence="1">
    <location>
        <begin position="7"/>
        <end position="29"/>
    </location>
</feature>